<dbReference type="InterPro" id="IPR001610">
    <property type="entry name" value="PAC"/>
</dbReference>
<evidence type="ECO:0000259" key="20">
    <source>
        <dbReference type="PROSITE" id="PS50110"/>
    </source>
</evidence>
<keyword evidence="11 18" id="KW-1133">Transmembrane helix</keyword>
<feature type="modified residue" description="4-aspartylphosphate" evidence="17">
    <location>
        <position position="1333"/>
    </location>
</feature>
<dbReference type="InterPro" id="IPR011006">
    <property type="entry name" value="CheY-like_superfamily"/>
</dbReference>
<feature type="domain" description="PAC" evidence="22">
    <location>
        <begin position="586"/>
        <end position="638"/>
    </location>
</feature>
<evidence type="ECO:0000259" key="24">
    <source>
        <dbReference type="PROSITE" id="PS50894"/>
    </source>
</evidence>
<dbReference type="InterPro" id="IPR036890">
    <property type="entry name" value="HATPase_C_sf"/>
</dbReference>
<dbReference type="EC" id="2.7.13.3" evidence="3"/>
<dbReference type="InterPro" id="IPR000700">
    <property type="entry name" value="PAS-assoc_C"/>
</dbReference>
<proteinExistence type="predicted"/>
<comment type="subunit">
    <text evidence="14">At low DSF concentrations, interacts with RpfF.</text>
</comment>
<evidence type="ECO:0000256" key="3">
    <source>
        <dbReference type="ARBA" id="ARBA00012438"/>
    </source>
</evidence>
<feature type="domain" description="PAS" evidence="21">
    <location>
        <begin position="639"/>
        <end position="714"/>
    </location>
</feature>
<dbReference type="Pfam" id="PF13426">
    <property type="entry name" value="PAS_9"/>
    <property type="match status" value="2"/>
</dbReference>
<dbReference type="Gene3D" id="6.10.340.10">
    <property type="match status" value="1"/>
</dbReference>
<dbReference type="Gene3D" id="3.30.565.10">
    <property type="entry name" value="Histidine kinase-like ATPase, C-terminal domain"/>
    <property type="match status" value="1"/>
</dbReference>
<dbReference type="CDD" id="cd00082">
    <property type="entry name" value="HisKA"/>
    <property type="match status" value="1"/>
</dbReference>
<feature type="domain" description="PAS" evidence="21">
    <location>
        <begin position="511"/>
        <end position="580"/>
    </location>
</feature>
<protein>
    <recommendedName>
        <fullName evidence="15">Sensory/regulatory protein RpfC</fullName>
        <ecNumber evidence="3">2.7.13.3</ecNumber>
    </recommendedName>
</protein>
<dbReference type="Pfam" id="PF02518">
    <property type="entry name" value="HATPase_c"/>
    <property type="match status" value="1"/>
</dbReference>
<dbReference type="NCBIfam" id="TIGR00229">
    <property type="entry name" value="sensory_box"/>
    <property type="match status" value="4"/>
</dbReference>
<dbReference type="GO" id="GO:0005886">
    <property type="term" value="C:plasma membrane"/>
    <property type="evidence" value="ECO:0007669"/>
    <property type="project" value="UniProtKB-SubCell"/>
</dbReference>
<dbReference type="Pfam" id="PF00072">
    <property type="entry name" value="Response_reg"/>
    <property type="match status" value="2"/>
</dbReference>
<dbReference type="InterPro" id="IPR005467">
    <property type="entry name" value="His_kinase_dom"/>
</dbReference>
<feature type="modified residue" description="4-aspartylphosphate" evidence="17">
    <location>
        <position position="1477"/>
    </location>
</feature>
<dbReference type="GO" id="GO:0000155">
    <property type="term" value="F:phosphorelay sensor kinase activity"/>
    <property type="evidence" value="ECO:0007669"/>
    <property type="project" value="InterPro"/>
</dbReference>
<evidence type="ECO:0000256" key="16">
    <source>
        <dbReference type="PROSITE-ProRule" id="PRU00110"/>
    </source>
</evidence>
<dbReference type="OrthoDB" id="9810730at2"/>
<dbReference type="PROSITE" id="PS50894">
    <property type="entry name" value="HPT"/>
    <property type="match status" value="1"/>
</dbReference>
<dbReference type="InterPro" id="IPR013655">
    <property type="entry name" value="PAS_fold_3"/>
</dbReference>
<evidence type="ECO:0000256" key="10">
    <source>
        <dbReference type="ARBA" id="ARBA00022840"/>
    </source>
</evidence>
<evidence type="ECO:0000259" key="23">
    <source>
        <dbReference type="PROSITE" id="PS50885"/>
    </source>
</evidence>
<dbReference type="PROSITE" id="PS50885">
    <property type="entry name" value="HAMP"/>
    <property type="match status" value="1"/>
</dbReference>
<keyword evidence="7 18" id="KW-0812">Transmembrane</keyword>
<evidence type="ECO:0000256" key="15">
    <source>
        <dbReference type="ARBA" id="ARBA00068150"/>
    </source>
</evidence>
<dbReference type="PRINTS" id="PR00344">
    <property type="entry name" value="BCTRLSENSOR"/>
</dbReference>
<dbReference type="SUPFAM" id="SSF55874">
    <property type="entry name" value="ATPase domain of HSP90 chaperone/DNA topoisomerase II/histidine kinase"/>
    <property type="match status" value="1"/>
</dbReference>
<evidence type="ECO:0000259" key="21">
    <source>
        <dbReference type="PROSITE" id="PS50112"/>
    </source>
</evidence>
<evidence type="ECO:0000256" key="14">
    <source>
        <dbReference type="ARBA" id="ARBA00064003"/>
    </source>
</evidence>
<keyword evidence="9 25" id="KW-0418">Kinase</keyword>
<evidence type="ECO:0000256" key="13">
    <source>
        <dbReference type="ARBA" id="ARBA00023136"/>
    </source>
</evidence>
<feature type="domain" description="PAS" evidence="21">
    <location>
        <begin position="901"/>
        <end position="971"/>
    </location>
</feature>
<dbReference type="InterPro" id="IPR004358">
    <property type="entry name" value="Sig_transdc_His_kin-like_C"/>
</dbReference>
<evidence type="ECO:0000259" key="19">
    <source>
        <dbReference type="PROSITE" id="PS50109"/>
    </source>
</evidence>
<dbReference type="SMART" id="SM00387">
    <property type="entry name" value="HATPase_c"/>
    <property type="match status" value="1"/>
</dbReference>
<dbReference type="CDD" id="cd18774">
    <property type="entry name" value="PDC2_HK_sensor"/>
    <property type="match status" value="1"/>
</dbReference>
<dbReference type="FunFam" id="1.10.287.130:FF:000002">
    <property type="entry name" value="Two-component osmosensing histidine kinase"/>
    <property type="match status" value="1"/>
</dbReference>
<dbReference type="PANTHER" id="PTHR45339">
    <property type="entry name" value="HYBRID SIGNAL TRANSDUCTION HISTIDINE KINASE J"/>
    <property type="match status" value="1"/>
</dbReference>
<dbReference type="STRING" id="550540.Fbal_2970"/>
<feature type="domain" description="PAS" evidence="21">
    <location>
        <begin position="770"/>
        <end position="847"/>
    </location>
</feature>
<feature type="domain" description="Response regulatory" evidence="20">
    <location>
        <begin position="1428"/>
        <end position="1543"/>
    </location>
</feature>
<dbReference type="Pfam" id="PF08447">
    <property type="entry name" value="PAS_3"/>
    <property type="match status" value="2"/>
</dbReference>
<dbReference type="Pfam" id="PF00989">
    <property type="entry name" value="PAS"/>
    <property type="match status" value="1"/>
</dbReference>
<evidence type="ECO:0000256" key="1">
    <source>
        <dbReference type="ARBA" id="ARBA00000085"/>
    </source>
</evidence>
<keyword evidence="8" id="KW-0547">Nucleotide-binding</keyword>
<dbReference type="Gene3D" id="3.30.450.20">
    <property type="entry name" value="PAS domain"/>
    <property type="match status" value="6"/>
</dbReference>
<keyword evidence="10" id="KW-0067">ATP-binding</keyword>
<dbReference type="CDD" id="cd12913">
    <property type="entry name" value="PDC1_MCP_like"/>
    <property type="match status" value="1"/>
</dbReference>
<keyword evidence="12" id="KW-0902">Two-component regulatory system</keyword>
<dbReference type="InterPro" id="IPR036097">
    <property type="entry name" value="HisK_dim/P_sf"/>
</dbReference>
<dbReference type="GO" id="GO:0006355">
    <property type="term" value="P:regulation of DNA-templated transcription"/>
    <property type="evidence" value="ECO:0007669"/>
    <property type="project" value="InterPro"/>
</dbReference>
<dbReference type="InterPro" id="IPR000014">
    <property type="entry name" value="PAS"/>
</dbReference>
<dbReference type="FunFam" id="3.30.565.10:FF:000010">
    <property type="entry name" value="Sensor histidine kinase RcsC"/>
    <property type="match status" value="1"/>
</dbReference>
<feature type="modified residue" description="Phosphohistidine" evidence="16">
    <location>
        <position position="1620"/>
    </location>
</feature>
<evidence type="ECO:0000256" key="9">
    <source>
        <dbReference type="ARBA" id="ARBA00022777"/>
    </source>
</evidence>
<dbReference type="eggNOG" id="COG3829">
    <property type="taxonomic scope" value="Bacteria"/>
</dbReference>
<dbReference type="SUPFAM" id="SSF55785">
    <property type="entry name" value="PYP-like sensor domain (PAS domain)"/>
    <property type="match status" value="5"/>
</dbReference>
<dbReference type="SMART" id="SM00086">
    <property type="entry name" value="PAC"/>
    <property type="match status" value="4"/>
</dbReference>
<dbReference type="KEGG" id="fbl:Fbal_2970"/>
<keyword evidence="13 18" id="KW-0472">Membrane</keyword>
<dbReference type="CDD" id="cd00130">
    <property type="entry name" value="PAS"/>
    <property type="match status" value="5"/>
</dbReference>
<dbReference type="RefSeq" id="WP_013346478.1">
    <property type="nucleotide sequence ID" value="NC_014541.1"/>
</dbReference>
<feature type="domain" description="Response regulatory" evidence="20">
    <location>
        <begin position="1283"/>
        <end position="1399"/>
    </location>
</feature>
<dbReference type="InterPro" id="IPR008207">
    <property type="entry name" value="Sig_transdc_His_kin_Hpt_dom"/>
</dbReference>
<evidence type="ECO:0000256" key="5">
    <source>
        <dbReference type="ARBA" id="ARBA00022553"/>
    </source>
</evidence>
<feature type="transmembrane region" description="Helical" evidence="18">
    <location>
        <begin position="21"/>
        <end position="43"/>
    </location>
</feature>
<dbReference type="CDD" id="cd17546">
    <property type="entry name" value="REC_hyHK_CKI1_RcsC-like"/>
    <property type="match status" value="1"/>
</dbReference>
<feature type="domain" description="Histidine kinase" evidence="19">
    <location>
        <begin position="1045"/>
        <end position="1267"/>
    </location>
</feature>
<feature type="domain" description="PAC" evidence="22">
    <location>
        <begin position="717"/>
        <end position="769"/>
    </location>
</feature>
<dbReference type="eggNOG" id="COG0784">
    <property type="taxonomic scope" value="Bacteria"/>
</dbReference>
<dbReference type="CDD" id="cd16922">
    <property type="entry name" value="HATPase_EvgS-ArcB-TorS-like"/>
    <property type="match status" value="1"/>
</dbReference>
<dbReference type="Pfam" id="PF00512">
    <property type="entry name" value="HisKA"/>
    <property type="match status" value="1"/>
</dbReference>
<dbReference type="HOGENOM" id="CLU_002526_0_0_6"/>
<dbReference type="PROSITE" id="PS50110">
    <property type="entry name" value="RESPONSE_REGULATORY"/>
    <property type="match status" value="2"/>
</dbReference>
<evidence type="ECO:0000256" key="4">
    <source>
        <dbReference type="ARBA" id="ARBA00022475"/>
    </source>
</evidence>
<evidence type="ECO:0000313" key="25">
    <source>
        <dbReference type="EMBL" id="ADN77172.1"/>
    </source>
</evidence>
<dbReference type="eggNOG" id="COG2198">
    <property type="taxonomic scope" value="Bacteria"/>
</dbReference>
<dbReference type="CDD" id="cd00156">
    <property type="entry name" value="REC"/>
    <property type="match status" value="1"/>
</dbReference>
<evidence type="ECO:0000313" key="26">
    <source>
        <dbReference type="Proteomes" id="UP000006683"/>
    </source>
</evidence>
<dbReference type="Pfam" id="PF01627">
    <property type="entry name" value="Hpt"/>
    <property type="match status" value="1"/>
</dbReference>
<evidence type="ECO:0000256" key="12">
    <source>
        <dbReference type="ARBA" id="ARBA00023012"/>
    </source>
</evidence>
<sequence length="1756" mass="195451">MNDSAPDAAAGKKPPPLRQRLLWQLLLPMVLLLIAIMGFNLYIEQREWQKEIRQHLADEVMLVAERLDGILTGVVTTVTGSVILLSEETELNEAQLYRLTRFHLQNNPYLYGSAIALDPSHLGRPFSPYSWRDRSGTQSMDIAANAYDYSDGGWAWWEIPAKKNTSYWTPAYFDDSAGNILMTTYSAPFFYQGRFQGVVTGDLALQRLHDLLEVGMEELLIADRDGFMLAHANPEFILNRNLSQLLDNDANPADLLDRMRQQELGIERMVMADGGEFVVAYQWIPTTDWLLAIARPAETVDAPILAKMRNSVLQLLLFTLLFALIAWWLTRRIARPLEQLRHRVIALQHGSRSLTALKVPGTEEIQALDQGLLSMAEALKERELRLQDAHGSRLAKLLEGMGDTAFYYAMDPDGKVLHASDSVKAVLGYSPEEFARRYPRLFVDDEINESSWRYQEQLMQGQAVPPHPLALRHENGEVRQFSAYMQPVTDVQGDLLGIEALLTDMTEELEAGRWYQSVLDAAPDAILLAEPDGTVVYLNQQAESLTGYLRDELIGQSVEVLVPPASRNHHPQLREAFLSDATARPGGMELALYRADGKKLAVEISLSELPAFAGQQPRIAAIIRDISERHAMDRKLRESEERFRTLVGNIPGVVYRCALDSHWTMAFISDHIKDLSGYPASDFLNNAKRSFASLIHPEDATRLAEVVKLGVEAGDSWSQEYRIINRRGQVRWVYEKGRAHYDENGKPMWLDGSIHDITEARSNHQQMLAAKAQLETITESVPGVVFQLQQDDSELGIRCSFVSGGIRQALGVSKSRVLENLNSVLELVHPEDRGALETTLKRSADSQQDWSREVRFVIGGTEQWFSVSVQVSRDDSGALWWNGFLVNISQRKAMEQQLVNSEAHFRALFDNAGIAIVTLNKLGVIGEANERFQQFAELEPEQLIGQHISQLLPAEDRDSFNQSLAPLLAGEQRHLAQEMRYRKPDGSLRWADMRAVVLKDYQGGLSALVLTMSDVTERRQINEALRQAKEAADAASKAKTDFLANMSHEIRTPMNAIIGMTQLCLQTDLPPRQADYLRKIDSASQSLLGIINDVLDYSKIEAGRLELEQEPFALDELLEQLSDLFAVRAKEKGVELLFAVEPEVPARLNGDMLRLGQILINLLSNAIKFTDHGEVVLAIRQLDGAPPGQTRLTFSVRDTGIGMSPEQQARLFQSFSQADSSTTRKYGGTGLGLAISQRLVSLMGGQIQVNSAAGAGSTFHFSIELALPEQPPQPELFELEGRQVLLVDDNDTALEILERNLSAFGFDVIPAHSAEQALALLPELSDMVLVITDYDMPKMNGLELAEAMKQQGHNTAMVLMISAYGDEALQQQAEQTGIGALLSKPANPSRLLDTILSLLDQRHETTPVRRRAHWQLDDTQRSAIANKRVLLVEDNQVNQEVACEFLRQLGLRVSVAEHGGVALEKLKSGEYDLVLMDCQMPVMDGYQATRAIRDQLNMTLPVVAMTANAMQEDREKCLAAGMNEHIAKPIDLSQLHRVLWRYLAPDAEQPDANPAPGANLQPWPRSPLLDVDKGLALVQGSAKLYERLLTRFAESQATAMDTLAAAVSQGDWAQAQRLAHSLKGLAGSLASPQLVRYLAKLERQFSQQQDDPKLRVRAGKTLAAILDAINQWHHTPPPSDAPPLADAALIEALSELMPLLDAYDASAADKVEALAEGHSDANLAALAKLIKGYQFDQAKTWLDAWLKHAKETPEHD</sequence>
<dbReference type="SMART" id="SM00448">
    <property type="entry name" value="REC"/>
    <property type="match status" value="2"/>
</dbReference>
<keyword evidence="5 17" id="KW-0597">Phosphoprotein</keyword>
<comment type="catalytic activity">
    <reaction evidence="1">
        <text>ATP + protein L-histidine = ADP + protein N-phospho-L-histidine.</text>
        <dbReference type="EC" id="2.7.13.3"/>
    </reaction>
</comment>
<dbReference type="SMART" id="SM00388">
    <property type="entry name" value="HisKA"/>
    <property type="match status" value="1"/>
</dbReference>
<comment type="subcellular location">
    <subcellularLocation>
        <location evidence="2">Cell membrane</location>
        <topology evidence="2">Multi-pass membrane protein</topology>
    </subcellularLocation>
</comment>
<evidence type="ECO:0000259" key="22">
    <source>
        <dbReference type="PROSITE" id="PS50113"/>
    </source>
</evidence>
<dbReference type="InterPro" id="IPR035965">
    <property type="entry name" value="PAS-like_dom_sf"/>
</dbReference>
<dbReference type="SUPFAM" id="SSF47384">
    <property type="entry name" value="Homodimeric domain of signal transducing histidine kinase"/>
    <property type="match status" value="1"/>
</dbReference>
<evidence type="ECO:0000256" key="17">
    <source>
        <dbReference type="PROSITE-ProRule" id="PRU00169"/>
    </source>
</evidence>
<dbReference type="eggNOG" id="COG2205">
    <property type="taxonomic scope" value="Bacteria"/>
</dbReference>
<dbReference type="GeneID" id="67183196"/>
<dbReference type="Gene3D" id="1.20.120.160">
    <property type="entry name" value="HPT domain"/>
    <property type="match status" value="1"/>
</dbReference>
<dbReference type="SUPFAM" id="SSF52172">
    <property type="entry name" value="CheY-like"/>
    <property type="match status" value="2"/>
</dbReference>
<dbReference type="InterPro" id="IPR036641">
    <property type="entry name" value="HPT_dom_sf"/>
</dbReference>
<dbReference type="InterPro" id="IPR013767">
    <property type="entry name" value="PAS_fold"/>
</dbReference>
<dbReference type="Gene3D" id="3.40.50.2300">
    <property type="match status" value="2"/>
</dbReference>
<feature type="transmembrane region" description="Helical" evidence="18">
    <location>
        <begin position="312"/>
        <end position="330"/>
    </location>
</feature>
<evidence type="ECO:0000256" key="11">
    <source>
        <dbReference type="ARBA" id="ARBA00022989"/>
    </source>
</evidence>
<dbReference type="InterPro" id="IPR003594">
    <property type="entry name" value="HATPase_dom"/>
</dbReference>
<accession>E1STD8</accession>
<dbReference type="PROSITE" id="PS50112">
    <property type="entry name" value="PAS"/>
    <property type="match status" value="5"/>
</dbReference>
<dbReference type="Proteomes" id="UP000006683">
    <property type="component" value="Chromosome"/>
</dbReference>
<dbReference type="SMART" id="SM00091">
    <property type="entry name" value="PAS"/>
    <property type="match status" value="5"/>
</dbReference>
<dbReference type="InterPro" id="IPR003660">
    <property type="entry name" value="HAMP_dom"/>
</dbReference>
<dbReference type="EMBL" id="CP002209">
    <property type="protein sequence ID" value="ADN77172.1"/>
    <property type="molecule type" value="Genomic_DNA"/>
</dbReference>
<gene>
    <name evidence="25" type="ordered locus">Fbal_2970</name>
</gene>
<keyword evidence="26" id="KW-1185">Reference proteome</keyword>
<organism evidence="25 26">
    <name type="scientific">Ferrimonas balearica (strain DSM 9799 / CCM 4581 / KCTC 23876 / PAT)</name>
    <dbReference type="NCBI Taxonomy" id="550540"/>
    <lineage>
        <taxon>Bacteria</taxon>
        <taxon>Pseudomonadati</taxon>
        <taxon>Pseudomonadota</taxon>
        <taxon>Gammaproteobacteria</taxon>
        <taxon>Alteromonadales</taxon>
        <taxon>Ferrimonadaceae</taxon>
        <taxon>Ferrimonas</taxon>
    </lineage>
</organism>
<dbReference type="InterPro" id="IPR001789">
    <property type="entry name" value="Sig_transdc_resp-reg_receiver"/>
</dbReference>
<dbReference type="GO" id="GO:0005524">
    <property type="term" value="F:ATP binding"/>
    <property type="evidence" value="ECO:0007669"/>
    <property type="project" value="UniProtKB-KW"/>
</dbReference>
<evidence type="ECO:0000256" key="7">
    <source>
        <dbReference type="ARBA" id="ARBA00022692"/>
    </source>
</evidence>
<keyword evidence="6" id="KW-0808">Transferase</keyword>
<dbReference type="SUPFAM" id="SSF47226">
    <property type="entry name" value="Histidine-containing phosphotransfer domain, HPT domain"/>
    <property type="match status" value="1"/>
</dbReference>
<feature type="domain" description="PAC" evidence="22">
    <location>
        <begin position="975"/>
        <end position="1027"/>
    </location>
</feature>
<keyword evidence="4" id="KW-1003">Cell membrane</keyword>
<evidence type="ECO:0000256" key="2">
    <source>
        <dbReference type="ARBA" id="ARBA00004651"/>
    </source>
</evidence>
<feature type="domain" description="PAS" evidence="21">
    <location>
        <begin position="390"/>
        <end position="437"/>
    </location>
</feature>
<reference evidence="25 26" key="1">
    <citation type="journal article" date="2010" name="Stand. Genomic Sci.">
        <title>Complete genome sequence of Ferrimonas balearica type strain (PAT).</title>
        <authorList>
            <person name="Nolan M."/>
            <person name="Sikorski J."/>
            <person name="Davenport K."/>
            <person name="Lucas S."/>
            <person name="Glavina Del Rio T."/>
            <person name="Tice H."/>
            <person name="Cheng J."/>
            <person name="Goodwin L."/>
            <person name="Pitluck S."/>
            <person name="Liolios K."/>
            <person name="Ivanova N."/>
            <person name="Mavromatis K."/>
            <person name="Ovchinnikova G."/>
            <person name="Pati A."/>
            <person name="Chen A."/>
            <person name="Palaniappan K."/>
            <person name="Land M."/>
            <person name="Hauser L."/>
            <person name="Chang Y."/>
            <person name="Jeffries C."/>
            <person name="Tapia R."/>
            <person name="Brettin T."/>
            <person name="Detter J."/>
            <person name="Han C."/>
            <person name="Yasawong M."/>
            <person name="Rohde M."/>
            <person name="Tindall B."/>
            <person name="Goker M."/>
            <person name="Woyke T."/>
            <person name="Bristow J."/>
            <person name="Eisen J."/>
            <person name="Markowitz V."/>
            <person name="Hugenholtz P."/>
            <person name="Kyrpides N."/>
            <person name="Klenk H."/>
            <person name="Lapidus A."/>
        </authorList>
    </citation>
    <scope>NUCLEOTIDE SEQUENCE [LARGE SCALE GENOMIC DNA]</scope>
    <source>
        <strain evidence="26">DSM 9799 / CCM 4581 / KCTC 23876 / PAT</strain>
    </source>
</reference>
<feature type="domain" description="HPt" evidence="24">
    <location>
        <begin position="1581"/>
        <end position="1669"/>
    </location>
</feature>
<evidence type="ECO:0000256" key="18">
    <source>
        <dbReference type="SAM" id="Phobius"/>
    </source>
</evidence>
<dbReference type="PROSITE" id="PS50109">
    <property type="entry name" value="HIS_KIN"/>
    <property type="match status" value="1"/>
</dbReference>
<dbReference type="Pfam" id="PF22673">
    <property type="entry name" value="MCP-like_PDC_1"/>
    <property type="match status" value="1"/>
</dbReference>
<dbReference type="Gene3D" id="1.10.287.130">
    <property type="match status" value="1"/>
</dbReference>
<dbReference type="PANTHER" id="PTHR45339:SF1">
    <property type="entry name" value="HYBRID SIGNAL TRANSDUCTION HISTIDINE KINASE J"/>
    <property type="match status" value="1"/>
</dbReference>
<dbReference type="InterPro" id="IPR003661">
    <property type="entry name" value="HisK_dim/P_dom"/>
</dbReference>
<evidence type="ECO:0000256" key="8">
    <source>
        <dbReference type="ARBA" id="ARBA00022741"/>
    </source>
</evidence>
<feature type="domain" description="HAMP" evidence="23">
    <location>
        <begin position="331"/>
        <end position="384"/>
    </location>
</feature>
<dbReference type="eggNOG" id="COG5002">
    <property type="taxonomic scope" value="Bacteria"/>
</dbReference>
<evidence type="ECO:0000256" key="6">
    <source>
        <dbReference type="ARBA" id="ARBA00022679"/>
    </source>
</evidence>
<dbReference type="PROSITE" id="PS50113">
    <property type="entry name" value="PAC"/>
    <property type="match status" value="3"/>
</dbReference>
<name>E1STD8_FERBD</name>
<dbReference type="eggNOG" id="COG2202">
    <property type="taxonomic scope" value="Bacteria"/>
</dbReference>